<dbReference type="NCBIfam" id="NF041025">
    <property type="entry name" value="antiphage_deaminase"/>
    <property type="match status" value="1"/>
</dbReference>
<dbReference type="AlphaFoldDB" id="A0A2L1JDW4"/>
<keyword evidence="1" id="KW-0378">Hydrolase</keyword>
<name>A0A2L1JDW4_9PSED</name>
<sequence length="580" mass="65208">MVSHNRVVVSSLFKERSKFVVIGLTGRTGSGCTTAANILESSNPNFPDLNAVQYKGKPFFERLNGRRYEILKNYAERNIVQFYSIKVSDLISAYLLSMESQELFLFIMGTLEAPIDSTKLLDILENGSYGKNKIKAKFAPIMSKLLDHEEKFVLLDKEKEKFISFLRLMRKFTNDFKSDLQKIDNALYVSIYQSAGNSIRKIGCIDKGYKSVDFMPASVFHLPETINRVVKGIRSIKDKALIVVDAIRNPYEARFFKDRYSAFYLVSINAPDDDRAAYLHSVHKFTSDKLREIDDHESGKTKITHADFISQNVKQCIEISDIHLFNPRGELDNNNVLKAQLAWYVALMLHPGLVSPTSMERVMQIAYSAKSNSGCVSRQVGAVVTDADFSIKSVGWNDVAKGQVPCSLRSLKGLMNDFDTVAYSKYERTNSEFRLSAGKKLIKLADALESSGQNLSYCFKDIRNGLESSERTRGNQVHTRSLHAEENAFLQIVKYGGVAIEGGKLFTTASPCELCAKKAYQLGLKEIVFIDPYPGIANDHILEVGGNPPELLQFYGAVGKGYHQLYDSVLPYKDELAYME</sequence>
<dbReference type="InterPro" id="IPR027417">
    <property type="entry name" value="P-loop_NTPase"/>
</dbReference>
<feature type="domain" description="CMP/dCMP-type deaminase" evidence="2">
    <location>
        <begin position="357"/>
        <end position="558"/>
    </location>
</feature>
<evidence type="ECO:0000256" key="1">
    <source>
        <dbReference type="ARBA" id="ARBA00022801"/>
    </source>
</evidence>
<dbReference type="EMBL" id="CP025494">
    <property type="protein sequence ID" value="AVE06616.1"/>
    <property type="molecule type" value="Genomic_DNA"/>
</dbReference>
<dbReference type="SUPFAM" id="SSF53927">
    <property type="entry name" value="Cytidine deaminase-like"/>
    <property type="match status" value="1"/>
</dbReference>
<reference evidence="3 4" key="1">
    <citation type="submission" date="2017-12" db="EMBL/GenBank/DDBJ databases">
        <title>Genome sequence of Pseudomonas palleroniana MAB3.</title>
        <authorList>
            <person name="Nascimento F.X."/>
        </authorList>
    </citation>
    <scope>NUCLEOTIDE SEQUENCE [LARGE SCALE GENOMIC DNA]</scope>
    <source>
        <strain evidence="3 4">MAB3</strain>
    </source>
</reference>
<evidence type="ECO:0000313" key="4">
    <source>
        <dbReference type="Proteomes" id="UP000237830"/>
    </source>
</evidence>
<dbReference type="RefSeq" id="WP_104995252.1">
    <property type="nucleotide sequence ID" value="NZ_CP025494.1"/>
</dbReference>
<dbReference type="InterPro" id="IPR002125">
    <property type="entry name" value="CMP_dCMP_dom"/>
</dbReference>
<dbReference type="GO" id="GO:0004132">
    <property type="term" value="F:dCMP deaminase activity"/>
    <property type="evidence" value="ECO:0007669"/>
    <property type="project" value="TreeGrafter"/>
</dbReference>
<organism evidence="3 4">
    <name type="scientific">Pseudomonas palleroniana</name>
    <dbReference type="NCBI Taxonomy" id="191390"/>
    <lineage>
        <taxon>Bacteria</taxon>
        <taxon>Pseudomonadati</taxon>
        <taxon>Pseudomonadota</taxon>
        <taxon>Gammaproteobacteria</taxon>
        <taxon>Pseudomonadales</taxon>
        <taxon>Pseudomonadaceae</taxon>
        <taxon>Pseudomonas</taxon>
    </lineage>
</organism>
<dbReference type="Pfam" id="PF00383">
    <property type="entry name" value="dCMP_cyt_deam_1"/>
    <property type="match status" value="1"/>
</dbReference>
<evidence type="ECO:0000259" key="2">
    <source>
        <dbReference type="PROSITE" id="PS51747"/>
    </source>
</evidence>
<dbReference type="GO" id="GO:0005737">
    <property type="term" value="C:cytoplasm"/>
    <property type="evidence" value="ECO:0007669"/>
    <property type="project" value="TreeGrafter"/>
</dbReference>
<dbReference type="Gene3D" id="3.40.140.10">
    <property type="entry name" value="Cytidine Deaminase, domain 2"/>
    <property type="match status" value="1"/>
</dbReference>
<dbReference type="InterPro" id="IPR015517">
    <property type="entry name" value="dCMP_deaminase-rel"/>
</dbReference>
<dbReference type="PANTHER" id="PTHR11086:SF18">
    <property type="entry name" value="DEOXYCYTIDYLATE DEAMINASE"/>
    <property type="match status" value="1"/>
</dbReference>
<gene>
    <name evidence="3" type="ORF">CYL20_19340</name>
</gene>
<dbReference type="PANTHER" id="PTHR11086">
    <property type="entry name" value="DEOXYCYTIDYLATE DEAMINASE-RELATED"/>
    <property type="match status" value="1"/>
</dbReference>
<evidence type="ECO:0000313" key="3">
    <source>
        <dbReference type="EMBL" id="AVE06616.1"/>
    </source>
</evidence>
<proteinExistence type="predicted"/>
<dbReference type="InterPro" id="IPR016193">
    <property type="entry name" value="Cytidine_deaminase-like"/>
</dbReference>
<dbReference type="PROSITE" id="PS51747">
    <property type="entry name" value="CYT_DCMP_DEAMINASES_2"/>
    <property type="match status" value="1"/>
</dbReference>
<dbReference type="Gene3D" id="3.40.50.300">
    <property type="entry name" value="P-loop containing nucleotide triphosphate hydrolases"/>
    <property type="match status" value="1"/>
</dbReference>
<accession>A0A2L1JDW4</accession>
<protein>
    <submittedName>
        <fullName evidence="3">Deoxycytidylate deaminase</fullName>
    </submittedName>
</protein>
<dbReference type="Proteomes" id="UP000237830">
    <property type="component" value="Chromosome"/>
</dbReference>